<dbReference type="Pfam" id="PF00171">
    <property type="entry name" value="Aldedh"/>
    <property type="match status" value="1"/>
</dbReference>
<dbReference type="PANTHER" id="PTHR42991:SF1">
    <property type="entry name" value="ALDEHYDE DEHYDROGENASE"/>
    <property type="match status" value="1"/>
</dbReference>
<dbReference type="SUPFAM" id="SSF53720">
    <property type="entry name" value="ALDH-like"/>
    <property type="match status" value="1"/>
</dbReference>
<dbReference type="EMBL" id="JARMQG010000260">
    <property type="protein sequence ID" value="MED3564059.1"/>
    <property type="molecule type" value="Genomic_DNA"/>
</dbReference>
<accession>A0ABU6NCZ1</accession>
<dbReference type="InterPro" id="IPR016163">
    <property type="entry name" value="Ald_DH_C"/>
</dbReference>
<dbReference type="InterPro" id="IPR015590">
    <property type="entry name" value="Aldehyde_DH_dom"/>
</dbReference>
<keyword evidence="5" id="KW-1185">Reference proteome</keyword>
<evidence type="ECO:0000256" key="1">
    <source>
        <dbReference type="ARBA" id="ARBA00009986"/>
    </source>
</evidence>
<feature type="domain" description="Aldehyde dehydrogenase" evidence="3">
    <location>
        <begin position="19"/>
        <end position="476"/>
    </location>
</feature>
<dbReference type="Proteomes" id="UP001330749">
    <property type="component" value="Unassembled WGS sequence"/>
</dbReference>
<proteinExistence type="inferred from homology"/>
<dbReference type="InterPro" id="IPR016162">
    <property type="entry name" value="Ald_DH_N"/>
</dbReference>
<evidence type="ECO:0000259" key="3">
    <source>
        <dbReference type="Pfam" id="PF00171"/>
    </source>
</evidence>
<protein>
    <submittedName>
        <fullName evidence="4">Aldehyde dehydrogenase family protein</fullName>
    </submittedName>
</protein>
<dbReference type="CDD" id="cd07149">
    <property type="entry name" value="ALDH_y4uC"/>
    <property type="match status" value="1"/>
</dbReference>
<reference evidence="4 5" key="1">
    <citation type="submission" date="2023-03" db="EMBL/GenBank/DDBJ databases">
        <title>Bacillus Genome Sequencing.</title>
        <authorList>
            <person name="Dunlap C."/>
        </authorList>
    </citation>
    <scope>NUCLEOTIDE SEQUENCE [LARGE SCALE GENOMIC DNA]</scope>
    <source>
        <strain evidence="4 5">B-14544</strain>
    </source>
</reference>
<comment type="caution">
    <text evidence="4">The sequence shown here is derived from an EMBL/GenBank/DDBJ whole genome shotgun (WGS) entry which is preliminary data.</text>
</comment>
<dbReference type="PANTHER" id="PTHR42991">
    <property type="entry name" value="ALDEHYDE DEHYDROGENASE"/>
    <property type="match status" value="1"/>
</dbReference>
<organism evidence="4 5">
    <name type="scientific">Bacillus xiapuensis</name>
    <dbReference type="NCBI Taxonomy" id="2014075"/>
    <lineage>
        <taxon>Bacteria</taxon>
        <taxon>Bacillati</taxon>
        <taxon>Bacillota</taxon>
        <taxon>Bacilli</taxon>
        <taxon>Bacillales</taxon>
        <taxon>Bacillaceae</taxon>
        <taxon>Bacillus</taxon>
    </lineage>
</organism>
<evidence type="ECO:0000313" key="5">
    <source>
        <dbReference type="Proteomes" id="UP001330749"/>
    </source>
</evidence>
<comment type="similarity">
    <text evidence="1">Belongs to the aldehyde dehydrogenase family.</text>
</comment>
<name>A0ABU6NCZ1_9BACI</name>
<dbReference type="Gene3D" id="3.40.605.10">
    <property type="entry name" value="Aldehyde Dehydrogenase, Chain A, domain 1"/>
    <property type="match status" value="1"/>
</dbReference>
<dbReference type="RefSeq" id="WP_327969176.1">
    <property type="nucleotide sequence ID" value="NZ_JARMQG010000260.1"/>
</dbReference>
<evidence type="ECO:0000256" key="2">
    <source>
        <dbReference type="ARBA" id="ARBA00023002"/>
    </source>
</evidence>
<gene>
    <name evidence="4" type="ORF">P4447_16670</name>
</gene>
<keyword evidence="2" id="KW-0560">Oxidoreductase</keyword>
<evidence type="ECO:0000313" key="4">
    <source>
        <dbReference type="EMBL" id="MED3564059.1"/>
    </source>
</evidence>
<dbReference type="InterPro" id="IPR051020">
    <property type="entry name" value="ALDH-related_metabolic_enz"/>
</dbReference>
<dbReference type="Gene3D" id="3.40.309.10">
    <property type="entry name" value="Aldehyde Dehydrogenase, Chain A, domain 2"/>
    <property type="match status" value="1"/>
</dbReference>
<dbReference type="InterPro" id="IPR016161">
    <property type="entry name" value="Ald_DH/histidinol_DH"/>
</dbReference>
<sequence>MTFIETQTKENKMFLAGKWVSRSKSIKVLDPQDNRLIATVPAADEEDVLYTIEEAKKGAKIAADMSTHERITILNRAADWIFEHKEKFATTIACEGSKTIKEARKEVLRCIETLRISAEEARRMNGETILFDQMPGSEDRMGYYYRFPIGIIVAITPFNDPLNLVAHKVGPAIAAGNAIIVKPAPATPLSALLLAEAFEKAGLPPKVLSVITGYPSDMGESLITHPAIRMISFTGGLSTGQAIMQKAGMKKFSMELGSNSPVIVLEDADLEEAVESTVSGAFWAAGQNCLGVQRVYVQEEIYQDFVGRFLTRTLKYRVGNKFSEETDMGPMISENEAKRVESWVNEAIEGGAKLLCGGKRKGSFYYPTVLENVPADCKLATEEVFGPVVTFYSVPDLDTAIFQSNNVAFGLQAGIFTRNLDYAMGAVRKLDVGGVIVNDSSDYRIDAMPFGGVKGSGIGREGIKFALQEMSEPKVVCFKVAVKR</sequence>